<reference evidence="2" key="1">
    <citation type="submission" date="2017-06" db="EMBL/GenBank/DDBJ databases">
        <authorList>
            <person name="Cremers G."/>
        </authorList>
    </citation>
    <scope>NUCLEOTIDE SEQUENCE [LARGE SCALE GENOMIC DNA]</scope>
</reference>
<accession>A0A284VQM7</accession>
<name>A0A284VQM7_9EURY</name>
<dbReference type="EMBL" id="FZMP01000183">
    <property type="protein sequence ID" value="SNQ61508.1"/>
    <property type="molecule type" value="Genomic_DNA"/>
</dbReference>
<organism evidence="1 2">
    <name type="scientific">Candidatus Methanoperedens nitratireducens</name>
    <dbReference type="NCBI Taxonomy" id="1392998"/>
    <lineage>
        <taxon>Archaea</taxon>
        <taxon>Methanobacteriati</taxon>
        <taxon>Methanobacteriota</taxon>
        <taxon>Stenosarchaea group</taxon>
        <taxon>Methanomicrobia</taxon>
        <taxon>Methanosarcinales</taxon>
        <taxon>ANME-2 cluster</taxon>
        <taxon>Candidatus Methanoperedentaceae</taxon>
        <taxon>Candidatus Methanoperedens</taxon>
    </lineage>
</organism>
<dbReference type="AlphaFoldDB" id="A0A284VQM7"/>
<evidence type="ECO:0000313" key="1">
    <source>
        <dbReference type="EMBL" id="SNQ61508.1"/>
    </source>
</evidence>
<keyword evidence="2" id="KW-1185">Reference proteome</keyword>
<sequence length="57" mass="6762">MNWRMTISARKKMSCRLRHFYHEISFSTGVITKSINAKGEIEYNVLQFPIQKLICNQ</sequence>
<dbReference type="Proteomes" id="UP000218615">
    <property type="component" value="Unassembled WGS sequence"/>
</dbReference>
<proteinExistence type="predicted"/>
<evidence type="ECO:0000313" key="2">
    <source>
        <dbReference type="Proteomes" id="UP000218615"/>
    </source>
</evidence>
<gene>
    <name evidence="1" type="ORF">MNV_380008</name>
</gene>
<protein>
    <submittedName>
        <fullName evidence="1">Uncharacterized protein</fullName>
    </submittedName>
</protein>